<dbReference type="Proteomes" id="UP000033434">
    <property type="component" value="Unassembled WGS sequence"/>
</dbReference>
<sequence>MKQFAFLLMCACSFLANASYLDYKYEHLPTEHTISSSTLGEERTVWVILPEGYNAPENSDKQYPVIYTTDGENLQYLTGHNMWFLQRSNMLPEAILVAINTRHHRARDLTPTEPKNSPIPVATGQSQQLKAFIKDEVIPFIDTTYRTDDFRVLSGHSLGGLFTITSLLSEHMQPLFKGYVAIDPSLWWDNGIVAKWVEAAEDTFDEKAFSVYIVAAHEENIPPEHQALYLQHITAIDDAANSLIDTDATTIRYDITHDENHRSVLHIGVFRGLREVFKCYPSVCPKTDEDESDQD</sequence>
<evidence type="ECO:0008006" key="6">
    <source>
        <dbReference type="Google" id="ProtNLM"/>
    </source>
</evidence>
<dbReference type="PANTHER" id="PTHR40841">
    <property type="entry name" value="SIDEROPHORE TRIACETYLFUSARININE C ESTERASE"/>
    <property type="match status" value="1"/>
</dbReference>
<dbReference type="AlphaFoldDB" id="A0A0F6A4K7"/>
<organism evidence="4 5">
    <name type="scientific">Pseudoalteromonas luteoviolacea S4054</name>
    <dbReference type="NCBI Taxonomy" id="1129367"/>
    <lineage>
        <taxon>Bacteria</taxon>
        <taxon>Pseudomonadati</taxon>
        <taxon>Pseudomonadota</taxon>
        <taxon>Gammaproteobacteria</taxon>
        <taxon>Alteromonadales</taxon>
        <taxon>Pseudoalteromonadaceae</taxon>
        <taxon>Pseudoalteromonas</taxon>
    </lineage>
</organism>
<dbReference type="Gene3D" id="3.40.50.1820">
    <property type="entry name" value="alpha/beta hydrolase"/>
    <property type="match status" value="1"/>
</dbReference>
<dbReference type="InterPro" id="IPR000801">
    <property type="entry name" value="Esterase-like"/>
</dbReference>
<evidence type="ECO:0000313" key="5">
    <source>
        <dbReference type="Proteomes" id="UP000033434"/>
    </source>
</evidence>
<keyword evidence="2" id="KW-0378">Hydrolase</keyword>
<evidence type="ECO:0000256" key="2">
    <source>
        <dbReference type="ARBA" id="ARBA00022801"/>
    </source>
</evidence>
<reference evidence="4 5" key="1">
    <citation type="journal article" date="2015" name="BMC Genomics">
        <title>Genome mining reveals unlocked bioactive potential of marine Gram-negative bacteria.</title>
        <authorList>
            <person name="Machado H."/>
            <person name="Sonnenschein E.C."/>
            <person name="Melchiorsen J."/>
            <person name="Gram L."/>
        </authorList>
    </citation>
    <scope>NUCLEOTIDE SEQUENCE [LARGE SCALE GENOMIC DNA]</scope>
    <source>
        <strain evidence="4 5">S4054</strain>
    </source>
</reference>
<keyword evidence="3" id="KW-0732">Signal</keyword>
<evidence type="ECO:0000313" key="4">
    <source>
        <dbReference type="EMBL" id="KKE81155.1"/>
    </source>
</evidence>
<name>A0A0F6A4K7_9GAMM</name>
<dbReference type="InterPro" id="IPR029058">
    <property type="entry name" value="AB_hydrolase_fold"/>
</dbReference>
<protein>
    <recommendedName>
        <fullName evidence="6">Esterase</fullName>
    </recommendedName>
</protein>
<dbReference type="SUPFAM" id="SSF53474">
    <property type="entry name" value="alpha/beta-Hydrolases"/>
    <property type="match status" value="1"/>
</dbReference>
<dbReference type="Pfam" id="PF00756">
    <property type="entry name" value="Esterase"/>
    <property type="match status" value="1"/>
</dbReference>
<evidence type="ECO:0000256" key="3">
    <source>
        <dbReference type="SAM" id="SignalP"/>
    </source>
</evidence>
<evidence type="ECO:0000256" key="1">
    <source>
        <dbReference type="ARBA" id="ARBA00005622"/>
    </source>
</evidence>
<dbReference type="GO" id="GO:0016788">
    <property type="term" value="F:hydrolase activity, acting on ester bonds"/>
    <property type="evidence" value="ECO:0007669"/>
    <property type="project" value="TreeGrafter"/>
</dbReference>
<dbReference type="EMBL" id="AUXW01000195">
    <property type="protein sequence ID" value="KKE81155.1"/>
    <property type="molecule type" value="Genomic_DNA"/>
</dbReference>
<accession>A0A0F6A4K7</accession>
<dbReference type="RefSeq" id="WP_052961168.1">
    <property type="nucleotide sequence ID" value="NZ_AUXW01000195.1"/>
</dbReference>
<dbReference type="PANTHER" id="PTHR40841:SF2">
    <property type="entry name" value="SIDEROPHORE-DEGRADING ESTERASE (EUROFUNG)"/>
    <property type="match status" value="1"/>
</dbReference>
<feature type="signal peptide" evidence="3">
    <location>
        <begin position="1"/>
        <end position="18"/>
    </location>
</feature>
<dbReference type="InterPro" id="IPR052558">
    <property type="entry name" value="Siderophore_Hydrolase_D"/>
</dbReference>
<gene>
    <name evidence="4" type="ORF">N479_23595</name>
</gene>
<dbReference type="PATRIC" id="fig|1129367.4.peg.5031"/>
<comment type="caution">
    <text evidence="4">The sequence shown here is derived from an EMBL/GenBank/DDBJ whole genome shotgun (WGS) entry which is preliminary data.</text>
</comment>
<feature type="chain" id="PRO_5002498612" description="Esterase" evidence="3">
    <location>
        <begin position="19"/>
        <end position="295"/>
    </location>
</feature>
<comment type="similarity">
    <text evidence="1">Belongs to the esterase D family.</text>
</comment>
<proteinExistence type="inferred from homology"/>